<reference evidence="1 2" key="1">
    <citation type="submission" date="2024-02" db="EMBL/GenBank/DDBJ databases">
        <title>Deinococcus caeni NBRC 101312.</title>
        <authorList>
            <person name="Ichikawa N."/>
            <person name="Katano-Makiyama Y."/>
            <person name="Hidaka K."/>
        </authorList>
    </citation>
    <scope>NUCLEOTIDE SEQUENCE [LARGE SCALE GENOMIC DNA]</scope>
    <source>
        <strain evidence="1 2">NBRC 101312</strain>
    </source>
</reference>
<keyword evidence="2" id="KW-1185">Reference proteome</keyword>
<organism evidence="1 2">
    <name type="scientific">Deinococcus caeni</name>
    <dbReference type="NCBI Taxonomy" id="569127"/>
    <lineage>
        <taxon>Bacteria</taxon>
        <taxon>Thermotogati</taxon>
        <taxon>Deinococcota</taxon>
        <taxon>Deinococci</taxon>
        <taxon>Deinococcales</taxon>
        <taxon>Deinococcaceae</taxon>
        <taxon>Deinococcus</taxon>
    </lineage>
</organism>
<gene>
    <name evidence="1" type="ORF">Dcae01_02561</name>
</gene>
<accession>A0ABP9UE71</accession>
<sequence length="133" mass="15021">MKRVPDDRLLPYLMTVELAVLGVYGAHPDLTDAQVDSAFEELMRRYRAEATNHPFRPGKLDGLRAEVHDAALRNLTTLLAQPGEHPSAEELRQGLGRLRSSVKTWTREAGRQGYLRYIEQYVNAGDGDFLNLD</sequence>
<evidence type="ECO:0000313" key="1">
    <source>
        <dbReference type="EMBL" id="GAA5441028.1"/>
    </source>
</evidence>
<protein>
    <submittedName>
        <fullName evidence="1">Uncharacterized protein</fullName>
    </submittedName>
</protein>
<dbReference type="Proteomes" id="UP001423409">
    <property type="component" value="Unassembled WGS sequence"/>
</dbReference>
<name>A0ABP9UE71_9DEIO</name>
<evidence type="ECO:0000313" key="2">
    <source>
        <dbReference type="Proteomes" id="UP001423409"/>
    </source>
</evidence>
<dbReference type="EMBL" id="BAABQU010000034">
    <property type="protein sequence ID" value="GAA5441028.1"/>
    <property type="molecule type" value="Genomic_DNA"/>
</dbReference>
<proteinExistence type="predicted"/>
<dbReference type="RefSeq" id="WP_345446028.1">
    <property type="nucleotide sequence ID" value="NZ_BAABQU010000034.1"/>
</dbReference>
<comment type="caution">
    <text evidence="1">The sequence shown here is derived from an EMBL/GenBank/DDBJ whole genome shotgun (WGS) entry which is preliminary data.</text>
</comment>